<proteinExistence type="predicted"/>
<protein>
    <submittedName>
        <fullName evidence="1">Uncharacterized protein</fullName>
    </submittedName>
</protein>
<evidence type="ECO:0000313" key="2">
    <source>
        <dbReference type="Proteomes" id="UP001500967"/>
    </source>
</evidence>
<dbReference type="EMBL" id="BAAAGX010000009">
    <property type="protein sequence ID" value="GAA0236634.1"/>
    <property type="molecule type" value="Genomic_DNA"/>
</dbReference>
<reference evidence="2" key="1">
    <citation type="journal article" date="2019" name="Int. J. Syst. Evol. Microbiol.">
        <title>The Global Catalogue of Microorganisms (GCM) 10K type strain sequencing project: providing services to taxonomists for standard genome sequencing and annotation.</title>
        <authorList>
            <consortium name="The Broad Institute Genomics Platform"/>
            <consortium name="The Broad Institute Genome Sequencing Center for Infectious Disease"/>
            <person name="Wu L."/>
            <person name="Ma J."/>
        </authorList>
    </citation>
    <scope>NUCLEOTIDE SEQUENCE [LARGE SCALE GENOMIC DNA]</scope>
    <source>
        <strain evidence="2">JCM 10425</strain>
    </source>
</reference>
<organism evidence="1 2">
    <name type="scientific">Cryptosporangium japonicum</name>
    <dbReference type="NCBI Taxonomy" id="80872"/>
    <lineage>
        <taxon>Bacteria</taxon>
        <taxon>Bacillati</taxon>
        <taxon>Actinomycetota</taxon>
        <taxon>Actinomycetes</taxon>
        <taxon>Cryptosporangiales</taxon>
        <taxon>Cryptosporangiaceae</taxon>
        <taxon>Cryptosporangium</taxon>
    </lineage>
</organism>
<comment type="caution">
    <text evidence="1">The sequence shown here is derived from an EMBL/GenBank/DDBJ whole genome shotgun (WGS) entry which is preliminary data.</text>
</comment>
<dbReference type="Proteomes" id="UP001500967">
    <property type="component" value="Unassembled WGS sequence"/>
</dbReference>
<accession>A0ABP3DND0</accession>
<gene>
    <name evidence="1" type="ORF">GCM10009539_22410</name>
</gene>
<sequence length="69" mass="7549">MRKCPGGEAGVMSITEIRCLLTRRAGVSIRPTATVAGSFPKRAEATDRMVCRSLDPTSREVVRAQKKLM</sequence>
<keyword evidence="2" id="KW-1185">Reference proteome</keyword>
<name>A0ABP3DND0_9ACTN</name>
<evidence type="ECO:0000313" key="1">
    <source>
        <dbReference type="EMBL" id="GAA0236634.1"/>
    </source>
</evidence>